<evidence type="ECO:0000256" key="1">
    <source>
        <dbReference type="SAM" id="MobiDB-lite"/>
    </source>
</evidence>
<dbReference type="Proteomes" id="UP000183816">
    <property type="component" value="Unassembled WGS sequence"/>
</dbReference>
<dbReference type="PROSITE" id="PS51257">
    <property type="entry name" value="PROKAR_LIPOPROTEIN"/>
    <property type="match status" value="1"/>
</dbReference>
<dbReference type="InterPro" id="IPR046254">
    <property type="entry name" value="DUF6287"/>
</dbReference>
<evidence type="ECO:0000313" key="4">
    <source>
        <dbReference type="EMBL" id="SDO46735.1"/>
    </source>
</evidence>
<dbReference type="AlphaFoldDB" id="A0A1H0JSG5"/>
<dbReference type="Pfam" id="PF19804">
    <property type="entry name" value="DUF6287"/>
    <property type="match status" value="1"/>
</dbReference>
<feature type="signal peptide" evidence="2">
    <location>
        <begin position="1"/>
        <end position="24"/>
    </location>
</feature>
<dbReference type="OrthoDB" id="2136578at2"/>
<feature type="compositionally biased region" description="Polar residues" evidence="1">
    <location>
        <begin position="254"/>
        <end position="277"/>
    </location>
</feature>
<evidence type="ECO:0000313" key="5">
    <source>
        <dbReference type="Proteomes" id="UP000183816"/>
    </source>
</evidence>
<reference evidence="4 5" key="1">
    <citation type="submission" date="2016-10" db="EMBL/GenBank/DDBJ databases">
        <authorList>
            <person name="de Groot N.N."/>
        </authorList>
    </citation>
    <scope>NUCLEOTIDE SEQUENCE [LARGE SCALE GENOMIC DNA]</scope>
    <source>
        <strain evidence="4 5">Sb04</strain>
    </source>
</reference>
<dbReference type="EMBL" id="FNJK01000001">
    <property type="protein sequence ID" value="SDO46735.1"/>
    <property type="molecule type" value="Genomic_DNA"/>
</dbReference>
<evidence type="ECO:0000259" key="3">
    <source>
        <dbReference type="Pfam" id="PF19804"/>
    </source>
</evidence>
<name>A0A1H0JSG5_STREI</name>
<feature type="chain" id="PRO_5038554960" description="DUF6287 domain-containing protein" evidence="2">
    <location>
        <begin position="25"/>
        <end position="277"/>
    </location>
</feature>
<sequence length="277" mass="31044">MKKSNHYFWISGLLVLTACGIALAVNNHSHHKQAKAQTNHHLTHKTSSNKKASKSAKKKQVDKRLDLFQLPNEKKITDDLVKDGKNIVNSRQVSKQASQFDFAALAQGDFSSLAGTWQDANGYTFEFSPQGLVSKDGRLTLSALTYDDKGEAISQVTSLTGGFILYYYAAGNQIPNWHFNITDTDPSDYGRDRLFAAQLSRFDYESTQQFVNSVFYKISDNYSKVTQDDKKEAEQEEDTENTPEQETETRAEQASESQENAQNDVTIESQTETAATN</sequence>
<feature type="compositionally biased region" description="Acidic residues" evidence="1">
    <location>
        <begin position="234"/>
        <end position="246"/>
    </location>
</feature>
<gene>
    <name evidence="4" type="ORF">SAMN05216347_101129</name>
</gene>
<organism evidence="4 5">
    <name type="scientific">Streptococcus equinus</name>
    <name type="common">Streptococcus bovis</name>
    <dbReference type="NCBI Taxonomy" id="1335"/>
    <lineage>
        <taxon>Bacteria</taxon>
        <taxon>Bacillati</taxon>
        <taxon>Bacillota</taxon>
        <taxon>Bacilli</taxon>
        <taxon>Lactobacillales</taxon>
        <taxon>Streptococcaceae</taxon>
        <taxon>Streptococcus</taxon>
    </lineage>
</organism>
<keyword evidence="2" id="KW-0732">Signal</keyword>
<accession>A0A1H0JSG5</accession>
<protein>
    <recommendedName>
        <fullName evidence="3">DUF6287 domain-containing protein</fullName>
    </recommendedName>
</protein>
<feature type="domain" description="DUF6287" evidence="3">
    <location>
        <begin position="98"/>
        <end position="131"/>
    </location>
</feature>
<feature type="region of interest" description="Disordered" evidence="1">
    <location>
        <begin position="32"/>
        <end position="59"/>
    </location>
</feature>
<proteinExistence type="predicted"/>
<dbReference type="RefSeq" id="WP_074481433.1">
    <property type="nucleotide sequence ID" value="NZ_FNJK01000001.1"/>
</dbReference>
<evidence type="ECO:0000256" key="2">
    <source>
        <dbReference type="SAM" id="SignalP"/>
    </source>
</evidence>
<feature type="compositionally biased region" description="Basic residues" evidence="1">
    <location>
        <begin position="41"/>
        <end position="59"/>
    </location>
</feature>
<feature type="region of interest" description="Disordered" evidence="1">
    <location>
        <begin position="227"/>
        <end position="277"/>
    </location>
</feature>